<protein>
    <submittedName>
        <fullName evidence="1">Uncharacterized protein</fullName>
    </submittedName>
</protein>
<reference evidence="1 2" key="1">
    <citation type="submission" date="2022-11" db="EMBL/GenBank/DDBJ databases">
        <title>Haliovirga abyssi gen. nov., sp. nov., a mesophilic fermentative bacterium isolated from the Iheya North hydrothermal field and the proposal of Haliovirgaceae fam. nov.</title>
        <authorList>
            <person name="Miyazaki U."/>
            <person name="Tame A."/>
            <person name="Miyazaki J."/>
            <person name="Takai K."/>
            <person name="Sawayama S."/>
            <person name="Kitajima M."/>
            <person name="Okamoto A."/>
            <person name="Nakagawa S."/>
        </authorList>
    </citation>
    <scope>NUCLEOTIDE SEQUENCE [LARGE SCALE GENOMIC DNA]</scope>
    <source>
        <strain evidence="1 2">IC12</strain>
    </source>
</reference>
<proteinExistence type="predicted"/>
<dbReference type="RefSeq" id="WP_307903791.1">
    <property type="nucleotide sequence ID" value="NZ_AP027059.1"/>
</dbReference>
<accession>A0AAU9D8L3</accession>
<evidence type="ECO:0000313" key="1">
    <source>
        <dbReference type="EMBL" id="BDU50943.1"/>
    </source>
</evidence>
<dbReference type="AlphaFoldDB" id="A0AAU9D8L3"/>
<sequence length="137" mass="16224">MELNQILSSLLAGGLAGQVVSLIANHRLQRRRDLNLWIRNEKYKNFSFFISLVSATNRDDYNTFPDEIRVASQKIHILYIDGVAPKNIEILMEKLFQYFLQRKLGRVNNLKKWRGEVRENVKLLRIEFSKELRKNFT</sequence>
<dbReference type="EMBL" id="AP027059">
    <property type="protein sequence ID" value="BDU50943.1"/>
    <property type="molecule type" value="Genomic_DNA"/>
</dbReference>
<keyword evidence="2" id="KW-1185">Reference proteome</keyword>
<organism evidence="1 2">
    <name type="scientific">Haliovirga abyssi</name>
    <dbReference type="NCBI Taxonomy" id="2996794"/>
    <lineage>
        <taxon>Bacteria</taxon>
        <taxon>Fusobacteriati</taxon>
        <taxon>Fusobacteriota</taxon>
        <taxon>Fusobacteriia</taxon>
        <taxon>Fusobacteriales</taxon>
        <taxon>Haliovirgaceae</taxon>
        <taxon>Haliovirga</taxon>
    </lineage>
</organism>
<dbReference type="Proteomes" id="UP001321582">
    <property type="component" value="Chromosome"/>
</dbReference>
<evidence type="ECO:0000313" key="2">
    <source>
        <dbReference type="Proteomes" id="UP001321582"/>
    </source>
</evidence>
<dbReference type="KEGG" id="haby:HLVA_15120"/>
<gene>
    <name evidence="1" type="ORF">HLVA_15120</name>
</gene>
<name>A0AAU9D8L3_9FUSO</name>